<proteinExistence type="predicted"/>
<reference evidence="2" key="1">
    <citation type="submission" date="2015-07" db="EMBL/GenBank/DDBJ databases">
        <title>Draft Genome Sequence of Roseovarius tolerans EL-164, a producer of N-Acylated Alanine Methyl Esters (NAMEs).</title>
        <authorList>
            <person name="Voget S."/>
            <person name="Bruns H."/>
            <person name="Wagner-Doebler I."/>
            <person name="Schulz S."/>
            <person name="Daniel R."/>
        </authorList>
    </citation>
    <scope>NUCLEOTIDE SEQUENCE [LARGE SCALE GENOMIC DNA]</scope>
    <source>
        <strain evidence="2">EL-164</strain>
    </source>
</reference>
<evidence type="ECO:0000313" key="1">
    <source>
        <dbReference type="EMBL" id="KNX39989.1"/>
    </source>
</evidence>
<dbReference type="EMBL" id="LGVV01000078">
    <property type="protein sequence ID" value="KNX39989.1"/>
    <property type="molecule type" value="Genomic_DNA"/>
</dbReference>
<accession>A0A0L6CQF1</accession>
<name>A0A0L6CQF1_9RHOB</name>
<evidence type="ECO:0000313" key="2">
    <source>
        <dbReference type="Proteomes" id="UP000037046"/>
    </source>
</evidence>
<keyword evidence="2" id="KW-1185">Reference proteome</keyword>
<gene>
    <name evidence="1" type="ORF">ROTO_34650</name>
</gene>
<dbReference type="Proteomes" id="UP000037046">
    <property type="component" value="Unassembled WGS sequence"/>
</dbReference>
<organism evidence="1 2">
    <name type="scientific">Roseovarius tolerans</name>
    <dbReference type="NCBI Taxonomy" id="74031"/>
    <lineage>
        <taxon>Bacteria</taxon>
        <taxon>Pseudomonadati</taxon>
        <taxon>Pseudomonadota</taxon>
        <taxon>Alphaproteobacteria</taxon>
        <taxon>Rhodobacterales</taxon>
        <taxon>Roseobacteraceae</taxon>
        <taxon>Roseovarius</taxon>
    </lineage>
</organism>
<dbReference type="AlphaFoldDB" id="A0A0L6CQF1"/>
<sequence length="88" mass="9660">MAEMLAIDTPELTTLAERNEGEFPAEAVAKQIDGRLIVANHGDMPIFGPYLETAQSVAIKLPSGQPMMVTQHLADLIAYLKTIQTERH</sequence>
<dbReference type="PATRIC" id="fig|74031.6.peg.3552"/>
<protein>
    <submittedName>
        <fullName evidence="1">Uncharacterized protein</fullName>
    </submittedName>
</protein>
<comment type="caution">
    <text evidence="1">The sequence shown here is derived from an EMBL/GenBank/DDBJ whole genome shotgun (WGS) entry which is preliminary data.</text>
</comment>